<dbReference type="Proteomes" id="UP001219518">
    <property type="component" value="Unassembled WGS sequence"/>
</dbReference>
<evidence type="ECO:0000313" key="2">
    <source>
        <dbReference type="EMBL" id="KAK3910062.1"/>
    </source>
</evidence>
<feature type="compositionally biased region" description="Polar residues" evidence="1">
    <location>
        <begin position="139"/>
        <end position="156"/>
    </location>
</feature>
<feature type="region of interest" description="Disordered" evidence="1">
    <location>
        <begin position="343"/>
        <end position="362"/>
    </location>
</feature>
<evidence type="ECO:0000256" key="1">
    <source>
        <dbReference type="SAM" id="MobiDB-lite"/>
    </source>
</evidence>
<sequence>MEDLDISISSCVELLIRWGFSEEVQLAFVNANVDLPEFLNMGLVRLQDFIPDSKERLRLITEILKYKTSHLASTSKELGDAEPDKDSTKDKDDDPDFNVNDFINTDNSESNESTDSSQDTAPTKGKNKRTSEQTGGLPGSSTSKSTSATECSSKQPSRLTSIIARNTFKDFDLKTYLEGAKSRSVVFVGNNNGILTKSNRKLLTHILAEYMLNHTSSPVSEDFLTIREKIYEVFPEEPKFLYYAAPKEISEHQVLAKGKLFDKVRNKISALIEKGVIAPRRKRKVSTLQENSSETETQLEGPSLEVEAALVVLKRSRQVTAEVEEKWNLTSSHRLKVLYDATKKSKSNAKKQKRSKENNVSDEPDLAASYFEEFKVLKNPSGHKLFSIDFKQLHSEESSNLVKNWTSFANKLEKIALSLIKVDDPVGKELHEKLLSLHKDNELEADNVQDLDEDGKDALLLQILPSLCPPTSRVQLGKKTIKPSTAESRDAFISHTTLASDLEALIERRRNRMASLKVPLQPFLVFVGPQRWNISAPYVVVDRVLYLFDSVLEAVDTCFKIFHAACIDYPPEAKHIWFIFQEFLYGLRHNQTLDGEMPNSTVEFLQTLKSV</sequence>
<protein>
    <submittedName>
        <fullName evidence="2">Protein SlyX-like protein</fullName>
    </submittedName>
</protein>
<feature type="compositionally biased region" description="Low complexity" evidence="1">
    <location>
        <begin position="104"/>
        <end position="120"/>
    </location>
</feature>
<name>A0AAE1GVM2_9NEOP</name>
<feature type="compositionally biased region" description="Basic residues" evidence="1">
    <location>
        <begin position="344"/>
        <end position="354"/>
    </location>
</feature>
<feature type="compositionally biased region" description="Basic and acidic residues" evidence="1">
    <location>
        <begin position="77"/>
        <end position="92"/>
    </location>
</feature>
<feature type="region of interest" description="Disordered" evidence="1">
    <location>
        <begin position="72"/>
        <end position="156"/>
    </location>
</feature>
<organism evidence="2 3">
    <name type="scientific">Frankliniella fusca</name>
    <dbReference type="NCBI Taxonomy" id="407009"/>
    <lineage>
        <taxon>Eukaryota</taxon>
        <taxon>Metazoa</taxon>
        <taxon>Ecdysozoa</taxon>
        <taxon>Arthropoda</taxon>
        <taxon>Hexapoda</taxon>
        <taxon>Insecta</taxon>
        <taxon>Pterygota</taxon>
        <taxon>Neoptera</taxon>
        <taxon>Paraneoptera</taxon>
        <taxon>Thysanoptera</taxon>
        <taxon>Terebrantia</taxon>
        <taxon>Thripoidea</taxon>
        <taxon>Thripidae</taxon>
        <taxon>Frankliniella</taxon>
    </lineage>
</organism>
<dbReference type="EMBL" id="JAHWGI010000144">
    <property type="protein sequence ID" value="KAK3910062.1"/>
    <property type="molecule type" value="Genomic_DNA"/>
</dbReference>
<comment type="caution">
    <text evidence="2">The sequence shown here is derived from an EMBL/GenBank/DDBJ whole genome shotgun (WGS) entry which is preliminary data.</text>
</comment>
<keyword evidence="3" id="KW-1185">Reference proteome</keyword>
<accession>A0AAE1GVM2</accession>
<gene>
    <name evidence="2" type="ORF">KUF71_020071</name>
</gene>
<proteinExistence type="predicted"/>
<reference evidence="2" key="2">
    <citation type="journal article" date="2023" name="BMC Genomics">
        <title>Pest status, molecular evolution, and epigenetic factors derived from the genome assembly of Frankliniella fusca, a thysanopteran phytovirus vector.</title>
        <authorList>
            <person name="Catto M.A."/>
            <person name="Labadie P.E."/>
            <person name="Jacobson A.L."/>
            <person name="Kennedy G.G."/>
            <person name="Srinivasan R."/>
            <person name="Hunt B.G."/>
        </authorList>
    </citation>
    <scope>NUCLEOTIDE SEQUENCE</scope>
    <source>
        <strain evidence="2">PL_HMW_Pooled</strain>
    </source>
</reference>
<dbReference type="AlphaFoldDB" id="A0AAE1GVM2"/>
<evidence type="ECO:0000313" key="3">
    <source>
        <dbReference type="Proteomes" id="UP001219518"/>
    </source>
</evidence>
<reference evidence="2" key="1">
    <citation type="submission" date="2021-07" db="EMBL/GenBank/DDBJ databases">
        <authorList>
            <person name="Catto M.A."/>
            <person name="Jacobson A."/>
            <person name="Kennedy G."/>
            <person name="Labadie P."/>
            <person name="Hunt B.G."/>
            <person name="Srinivasan R."/>
        </authorList>
    </citation>
    <scope>NUCLEOTIDE SEQUENCE</scope>
    <source>
        <strain evidence="2">PL_HMW_Pooled</strain>
        <tissue evidence="2">Head</tissue>
    </source>
</reference>